<dbReference type="eggNOG" id="ENOG502S22N">
    <property type="taxonomic scope" value="Eukaryota"/>
</dbReference>
<feature type="compositionally biased region" description="Basic and acidic residues" evidence="2">
    <location>
        <begin position="72"/>
        <end position="90"/>
    </location>
</feature>
<evidence type="ECO:0000313" key="3">
    <source>
        <dbReference type="EMBL" id="EXB32138.1"/>
    </source>
</evidence>
<reference evidence="4" key="1">
    <citation type="submission" date="2013-01" db="EMBL/GenBank/DDBJ databases">
        <title>Draft Genome Sequence of a Mulberry Tree, Morus notabilis C.K. Schneid.</title>
        <authorList>
            <person name="He N."/>
            <person name="Zhao S."/>
        </authorList>
    </citation>
    <scope>NUCLEOTIDE SEQUENCE</scope>
</reference>
<feature type="region of interest" description="Disordered" evidence="2">
    <location>
        <begin position="46"/>
        <end position="124"/>
    </location>
</feature>
<name>W9QF12_9ROSA</name>
<protein>
    <submittedName>
        <fullName evidence="3">18 kDa seed maturation protein</fullName>
    </submittedName>
</protein>
<dbReference type="Proteomes" id="UP000030645">
    <property type="component" value="Unassembled WGS sequence"/>
</dbReference>
<dbReference type="InterPro" id="IPR005513">
    <property type="entry name" value="LEA_1"/>
</dbReference>
<feature type="compositionally biased region" description="Basic and acidic residues" evidence="2">
    <location>
        <begin position="46"/>
        <end position="63"/>
    </location>
</feature>
<gene>
    <name evidence="3" type="ORF">L484_004152</name>
</gene>
<evidence type="ECO:0000256" key="2">
    <source>
        <dbReference type="SAM" id="MobiDB-lite"/>
    </source>
</evidence>
<dbReference type="STRING" id="981085.W9QF12"/>
<evidence type="ECO:0000313" key="4">
    <source>
        <dbReference type="Proteomes" id="UP000030645"/>
    </source>
</evidence>
<dbReference type="Pfam" id="PF03760">
    <property type="entry name" value="LEA_1"/>
    <property type="match status" value="2"/>
</dbReference>
<dbReference type="PANTHER" id="PTHR33493">
    <property type="entry name" value="LATE EMBRYOGENESIS ABUNDANT PROTEIN 6-RELATED"/>
    <property type="match status" value="1"/>
</dbReference>
<feature type="compositionally biased region" description="Gly residues" evidence="2">
    <location>
        <begin position="161"/>
        <end position="172"/>
    </location>
</feature>
<dbReference type="KEGG" id="mnt:21387658"/>
<feature type="region of interest" description="Disordered" evidence="2">
    <location>
        <begin position="1"/>
        <end position="21"/>
    </location>
</feature>
<evidence type="ECO:0000256" key="1">
    <source>
        <dbReference type="ARBA" id="ARBA00010975"/>
    </source>
</evidence>
<feature type="compositionally biased region" description="Polar residues" evidence="2">
    <location>
        <begin position="142"/>
        <end position="153"/>
    </location>
</feature>
<dbReference type="PANTHER" id="PTHR33493:SF2">
    <property type="entry name" value="LATE EMBRYOGENESIS ABUNDANT PROTEIN 46"/>
    <property type="match status" value="1"/>
</dbReference>
<feature type="compositionally biased region" description="Low complexity" evidence="2">
    <location>
        <begin position="96"/>
        <end position="123"/>
    </location>
</feature>
<dbReference type="GO" id="GO:0009793">
    <property type="term" value="P:embryo development ending in seed dormancy"/>
    <property type="evidence" value="ECO:0007669"/>
    <property type="project" value="InterPro"/>
</dbReference>
<dbReference type="EMBL" id="KE343521">
    <property type="protein sequence ID" value="EXB32138.1"/>
    <property type="molecule type" value="Genomic_DNA"/>
</dbReference>
<proteinExistence type="inferred from homology"/>
<comment type="similarity">
    <text evidence="1">Belongs to the LEA type 1 family.</text>
</comment>
<accession>W9QF12</accession>
<feature type="region of interest" description="Disordered" evidence="2">
    <location>
        <begin position="138"/>
        <end position="172"/>
    </location>
</feature>
<dbReference type="AlphaFoldDB" id="W9QF12"/>
<sequence length="172" mass="17994">MQSMKETAANVAASAKSGMEKTKATLQEKANLLDLDFYDEANESKMEKMTAHDPVEKEMATEKKKARISQAELDKQEAREHNAAAREARKAGVGHTGYTATGTGTGTATYSTTGTTSQPTGTHKMSAGQVVEGAVGAHPIGINTSTGRTSAARNTRVEGTGAQGYGTGGYYS</sequence>
<keyword evidence="4" id="KW-1185">Reference proteome</keyword>
<organism evidence="3 4">
    <name type="scientific">Morus notabilis</name>
    <dbReference type="NCBI Taxonomy" id="981085"/>
    <lineage>
        <taxon>Eukaryota</taxon>
        <taxon>Viridiplantae</taxon>
        <taxon>Streptophyta</taxon>
        <taxon>Embryophyta</taxon>
        <taxon>Tracheophyta</taxon>
        <taxon>Spermatophyta</taxon>
        <taxon>Magnoliopsida</taxon>
        <taxon>eudicotyledons</taxon>
        <taxon>Gunneridae</taxon>
        <taxon>Pentapetalae</taxon>
        <taxon>rosids</taxon>
        <taxon>fabids</taxon>
        <taxon>Rosales</taxon>
        <taxon>Moraceae</taxon>
        <taxon>Moreae</taxon>
        <taxon>Morus</taxon>
    </lineage>
</organism>
<dbReference type="OrthoDB" id="758082at2759"/>